<name>A0A344PF99_9PHAE</name>
<evidence type="ECO:0000313" key="6">
    <source>
        <dbReference type="EMBL" id="AXC47171.1"/>
    </source>
</evidence>
<dbReference type="Pfam" id="PF01649">
    <property type="entry name" value="Ribosomal_S20p"/>
    <property type="match status" value="1"/>
</dbReference>
<organism evidence="6">
    <name type="scientific">Petalonia binghamiae</name>
    <dbReference type="NCBI Taxonomy" id="698476"/>
    <lineage>
        <taxon>Eukaryota</taxon>
        <taxon>Sar</taxon>
        <taxon>Stramenopiles</taxon>
        <taxon>Ochrophyta</taxon>
        <taxon>PX clade</taxon>
        <taxon>Phaeophyceae</taxon>
        <taxon>Ectocarpales</taxon>
        <taxon>Scytosiphonaceae</taxon>
        <taxon>Petalonia</taxon>
    </lineage>
</organism>
<dbReference type="AlphaFoldDB" id="A0A344PF99"/>
<gene>
    <name evidence="6" type="primary">rps20</name>
    <name evidence="6" type="ORF">Petal_071</name>
</gene>
<dbReference type="InterPro" id="IPR036510">
    <property type="entry name" value="Ribosomal_bS20_sf"/>
</dbReference>
<dbReference type="SUPFAM" id="SSF46992">
    <property type="entry name" value="Ribosomal protein S20"/>
    <property type="match status" value="1"/>
</dbReference>
<accession>A0A344PF99</accession>
<dbReference type="EMBL" id="MF460360">
    <property type="protein sequence ID" value="AXC47171.1"/>
    <property type="molecule type" value="Genomic_DNA"/>
</dbReference>
<dbReference type="GO" id="GO:0070181">
    <property type="term" value="F:small ribosomal subunit rRNA binding"/>
    <property type="evidence" value="ECO:0007669"/>
    <property type="project" value="TreeGrafter"/>
</dbReference>
<dbReference type="PANTHER" id="PTHR33398">
    <property type="entry name" value="30S RIBOSOMAL PROTEIN S20"/>
    <property type="match status" value="1"/>
</dbReference>
<dbReference type="GO" id="GO:0015935">
    <property type="term" value="C:small ribosomal subunit"/>
    <property type="evidence" value="ECO:0007669"/>
    <property type="project" value="TreeGrafter"/>
</dbReference>
<keyword evidence="2" id="KW-0699">rRNA-binding</keyword>
<evidence type="ECO:0000256" key="4">
    <source>
        <dbReference type="ARBA" id="ARBA00022980"/>
    </source>
</evidence>
<dbReference type="NCBIfam" id="TIGR00029">
    <property type="entry name" value="S20"/>
    <property type="match status" value="1"/>
</dbReference>
<keyword evidence="3" id="KW-0694">RNA-binding</keyword>
<keyword evidence="4 6" id="KW-0689">Ribosomal protein</keyword>
<evidence type="ECO:0000256" key="3">
    <source>
        <dbReference type="ARBA" id="ARBA00022884"/>
    </source>
</evidence>
<dbReference type="GeneID" id="37544690"/>
<comment type="similarity">
    <text evidence="1">Belongs to the bacterial ribosomal protein bS20 family.</text>
</comment>
<geneLocation type="plastid" evidence="6"/>
<evidence type="ECO:0000256" key="1">
    <source>
        <dbReference type="ARBA" id="ARBA00007634"/>
    </source>
</evidence>
<keyword evidence="5" id="KW-0687">Ribonucleoprotein</keyword>
<dbReference type="GO" id="GO:0006412">
    <property type="term" value="P:translation"/>
    <property type="evidence" value="ECO:0007669"/>
    <property type="project" value="InterPro"/>
</dbReference>
<dbReference type="GO" id="GO:0003735">
    <property type="term" value="F:structural constituent of ribosome"/>
    <property type="evidence" value="ECO:0007669"/>
    <property type="project" value="InterPro"/>
</dbReference>
<keyword evidence="6" id="KW-0934">Plastid</keyword>
<dbReference type="PANTHER" id="PTHR33398:SF1">
    <property type="entry name" value="SMALL RIBOSOMAL SUBUNIT PROTEIN BS20C"/>
    <property type="match status" value="1"/>
</dbReference>
<evidence type="ECO:0000256" key="2">
    <source>
        <dbReference type="ARBA" id="ARBA00022730"/>
    </source>
</evidence>
<reference evidence="6" key="1">
    <citation type="journal article" date="2020" name="Sci. Rep.">
        <title>Organelle inheritance and genome architecture variation in isogamous brown algae.</title>
        <authorList>
            <person name="Choi J.W."/>
            <person name="Graf L."/>
            <person name="Peters A.F."/>
            <person name="Cock J.M."/>
            <person name="Nishitsuji K."/>
            <person name="Arimoto A."/>
            <person name="Shoguchi E."/>
            <person name="Nagasato C."/>
            <person name="Choi C.G."/>
            <person name="Yoon H.S."/>
        </authorList>
    </citation>
    <scope>NUCLEOTIDE SEQUENCE</scope>
</reference>
<sequence length="102" mass="11973">MANNRSAKKRIRINKRNNIQNNSYKSLIKYYEKTHLNLLKEYKNSENFVEGQSTPDNVKKTLLDSFALVASRLDRAVKKKIIHKNTAIRKKNNLFKKTFTTS</sequence>
<protein>
    <submittedName>
        <fullName evidence="6">30S ribosomal protein S20</fullName>
    </submittedName>
</protein>
<dbReference type="RefSeq" id="YP_009505216.1">
    <property type="nucleotide sequence ID" value="NC_038231.1"/>
</dbReference>
<evidence type="ECO:0000256" key="5">
    <source>
        <dbReference type="ARBA" id="ARBA00023274"/>
    </source>
</evidence>
<dbReference type="Gene3D" id="1.20.58.110">
    <property type="entry name" value="Ribosomal protein S20"/>
    <property type="match status" value="1"/>
</dbReference>
<dbReference type="InterPro" id="IPR002583">
    <property type="entry name" value="Ribosomal_bS20"/>
</dbReference>
<proteinExistence type="inferred from homology"/>
<dbReference type="HAMAP" id="MF_00500">
    <property type="entry name" value="Ribosomal_bS20"/>
    <property type="match status" value="1"/>
</dbReference>